<protein>
    <submittedName>
        <fullName evidence="2">Uncharacterized protein</fullName>
    </submittedName>
</protein>
<evidence type="ECO:0000313" key="2">
    <source>
        <dbReference type="EMBL" id="QBX55030.1"/>
    </source>
</evidence>
<dbReference type="SUPFAM" id="SSF140453">
    <property type="entry name" value="EsxAB dimer-like"/>
    <property type="match status" value="1"/>
</dbReference>
<dbReference type="Gene3D" id="1.10.287.1060">
    <property type="entry name" value="ESAT-6-like"/>
    <property type="match status" value="1"/>
</dbReference>
<proteinExistence type="predicted"/>
<evidence type="ECO:0000313" key="3">
    <source>
        <dbReference type="Proteomes" id="UP000294853"/>
    </source>
</evidence>
<dbReference type="EMBL" id="CP038436">
    <property type="protein sequence ID" value="QBX55030.1"/>
    <property type="molecule type" value="Genomic_DNA"/>
</dbReference>
<accession>A0A4P7IE97</accession>
<gene>
    <name evidence="2" type="ORF">EXE58_05890</name>
</gene>
<organism evidence="2 3">
    <name type="scientific">Nocardioides seonyuensis</name>
    <dbReference type="NCBI Taxonomy" id="2518371"/>
    <lineage>
        <taxon>Bacteria</taxon>
        <taxon>Bacillati</taxon>
        <taxon>Actinomycetota</taxon>
        <taxon>Actinomycetes</taxon>
        <taxon>Propionibacteriales</taxon>
        <taxon>Nocardioidaceae</taxon>
        <taxon>Nocardioides</taxon>
    </lineage>
</organism>
<evidence type="ECO:0000256" key="1">
    <source>
        <dbReference type="SAM" id="MobiDB-lite"/>
    </source>
</evidence>
<dbReference type="AlphaFoldDB" id="A0A4P7IE97"/>
<dbReference type="OrthoDB" id="5380360at2"/>
<keyword evidence="3" id="KW-1185">Reference proteome</keyword>
<reference evidence="2 3" key="1">
    <citation type="submission" date="2019-03" db="EMBL/GenBank/DDBJ databases">
        <title>Three New Species of Nocardioides, Nocardioides euryhalodurans sp. nov., Nocardioides seonyuensis sp. nov. and Nocardioides eburneoflavus sp. nov. Iolated from Soil.</title>
        <authorList>
            <person name="Roh S.G."/>
            <person name="Lee C."/>
            <person name="Kim M.-K."/>
            <person name="Kim S.B."/>
        </authorList>
    </citation>
    <scope>NUCLEOTIDE SEQUENCE [LARGE SCALE GENOMIC DNA]</scope>
    <source>
        <strain evidence="2 3">MMS17-SY207-3</strain>
    </source>
</reference>
<dbReference type="InterPro" id="IPR036689">
    <property type="entry name" value="ESAT-6-like_sf"/>
</dbReference>
<sequence>MTDPEIEHARLTSGDAAVIATAAGSVDEALRRTDRAQEDLAGCTVRDWSGLAADAYAARLTRLRVGVARTHVALARAHAALATCEEAYTWCVDTADYFIGFWRRRPTGLPDVVEELFARLVNGLLLATGTTYNERLAVVSAMLTGDETSLDELSDEAREWVEEGLARNQEWLDDYGSELGPPIPSIGAWGDGRGLIPQGLGYDPATGLLLQGYYDHDQGDPSVLALIDQITGEKVGEVNLGGLPRDQNDVKNPDGHGTPSHAGGVSVDGDNVYVTDYLDGQAKVYTYSLSEMRSAGRGATVQPQTVQTLPHGGSYSAVRNGLLYLGVFDDTKEGTLHVYRPDGKGGWIEMPERAVSTPPQCQGVIVRDGEYVFSTSWGRGNESSLVVQDHDGSRETYTFPNMSQGIVEVDGNVLATYESGATEFSDGDDDLWPNQTMTSTPLAGLGLTGELVIGPESLQLTAAELETTGNRMRKASEDTAAVQLPGTAFGRVPQASDLAKTLRRVITSITDGLRAHDKAVDHAADSLRMVALDAERVDHAVHSGFDRARLD</sequence>
<name>A0A4P7IE97_9ACTN</name>
<dbReference type="SUPFAM" id="SSF75011">
    <property type="entry name" value="3-carboxy-cis,cis-mucoante lactonizing enzyme"/>
    <property type="match status" value="1"/>
</dbReference>
<feature type="region of interest" description="Disordered" evidence="1">
    <location>
        <begin position="241"/>
        <end position="266"/>
    </location>
</feature>
<dbReference type="KEGG" id="nsn:EXE58_05890"/>
<dbReference type="Proteomes" id="UP000294853">
    <property type="component" value="Chromosome"/>
</dbReference>
<dbReference type="RefSeq" id="WP_135266998.1">
    <property type="nucleotide sequence ID" value="NZ_CP038436.1"/>
</dbReference>